<dbReference type="PATRIC" id="fig|1121326.3.peg.1929"/>
<comment type="subcellular location">
    <subcellularLocation>
        <location evidence="1">Cell membrane</location>
        <topology evidence="1">Multi-pass membrane protein</topology>
    </subcellularLocation>
</comment>
<dbReference type="PROSITE" id="PS50111">
    <property type="entry name" value="CHEMOTAXIS_TRANSDUC_2"/>
    <property type="match status" value="1"/>
</dbReference>
<dbReference type="EMBL" id="LWAE01000002">
    <property type="protein sequence ID" value="KZL92133.1"/>
    <property type="molecule type" value="Genomic_DNA"/>
</dbReference>
<dbReference type="InterPro" id="IPR004089">
    <property type="entry name" value="MCPsignal_dom"/>
</dbReference>
<name>A0A162T1L1_9CLOT</name>
<dbReference type="SUPFAM" id="SSF103190">
    <property type="entry name" value="Sensory domain-like"/>
    <property type="match status" value="1"/>
</dbReference>
<feature type="domain" description="HAMP" evidence="12">
    <location>
        <begin position="205"/>
        <end position="260"/>
    </location>
</feature>
<dbReference type="AlphaFoldDB" id="A0A162T1L1"/>
<dbReference type="OrthoDB" id="9814363at2"/>
<dbReference type="GO" id="GO:0004888">
    <property type="term" value="F:transmembrane signaling receptor activity"/>
    <property type="evidence" value="ECO:0007669"/>
    <property type="project" value="InterPro"/>
</dbReference>
<dbReference type="Pfam" id="PF17202">
    <property type="entry name" value="sCache_3_3"/>
    <property type="match status" value="1"/>
</dbReference>
<proteinExistence type="inferred from homology"/>
<dbReference type="SUPFAM" id="SSF58104">
    <property type="entry name" value="Methyl-accepting chemotaxis protein (MCP) signaling domain"/>
    <property type="match status" value="1"/>
</dbReference>
<keyword evidence="14" id="KW-1185">Reference proteome</keyword>
<organism evidence="13 14">
    <name type="scientific">Clostridium magnum DSM 2767</name>
    <dbReference type="NCBI Taxonomy" id="1121326"/>
    <lineage>
        <taxon>Bacteria</taxon>
        <taxon>Bacillati</taxon>
        <taxon>Bacillota</taxon>
        <taxon>Clostridia</taxon>
        <taxon>Eubacteriales</taxon>
        <taxon>Clostridiaceae</taxon>
        <taxon>Clostridium</taxon>
    </lineage>
</organism>
<evidence type="ECO:0000259" key="11">
    <source>
        <dbReference type="PROSITE" id="PS50111"/>
    </source>
</evidence>
<dbReference type="GO" id="GO:0005886">
    <property type="term" value="C:plasma membrane"/>
    <property type="evidence" value="ECO:0007669"/>
    <property type="project" value="UniProtKB-SubCell"/>
</dbReference>
<evidence type="ECO:0000256" key="8">
    <source>
        <dbReference type="PROSITE-ProRule" id="PRU00284"/>
    </source>
</evidence>
<keyword evidence="3 10" id="KW-0812">Transmembrane</keyword>
<evidence type="ECO:0000259" key="12">
    <source>
        <dbReference type="PROSITE" id="PS50885"/>
    </source>
</evidence>
<evidence type="ECO:0000256" key="4">
    <source>
        <dbReference type="ARBA" id="ARBA00022989"/>
    </source>
</evidence>
<dbReference type="CDD" id="cd06225">
    <property type="entry name" value="HAMP"/>
    <property type="match status" value="1"/>
</dbReference>
<dbReference type="Proteomes" id="UP000076603">
    <property type="component" value="Unassembled WGS sequence"/>
</dbReference>
<evidence type="ECO:0000256" key="1">
    <source>
        <dbReference type="ARBA" id="ARBA00004651"/>
    </source>
</evidence>
<feature type="transmembrane region" description="Helical" evidence="10">
    <location>
        <begin position="12"/>
        <end position="31"/>
    </location>
</feature>
<evidence type="ECO:0000313" key="13">
    <source>
        <dbReference type="EMBL" id="KZL92133.1"/>
    </source>
</evidence>
<feature type="region of interest" description="Disordered" evidence="9">
    <location>
        <begin position="519"/>
        <end position="542"/>
    </location>
</feature>
<feature type="domain" description="Methyl-accepting transducer" evidence="11">
    <location>
        <begin position="279"/>
        <end position="536"/>
    </location>
</feature>
<dbReference type="Gene3D" id="1.10.287.950">
    <property type="entry name" value="Methyl-accepting chemotaxis protein"/>
    <property type="match status" value="1"/>
</dbReference>
<accession>A0A162T1L1</accession>
<dbReference type="RefSeq" id="WP_066621404.1">
    <property type="nucleotide sequence ID" value="NZ_FQXL01000004.1"/>
</dbReference>
<dbReference type="PROSITE" id="PS50885">
    <property type="entry name" value="HAMP"/>
    <property type="match status" value="1"/>
</dbReference>
<dbReference type="Pfam" id="PF00015">
    <property type="entry name" value="MCPsignal"/>
    <property type="match status" value="1"/>
</dbReference>
<keyword evidence="6 8" id="KW-0807">Transducer</keyword>
<gene>
    <name evidence="13" type="primary">mcpB_4</name>
    <name evidence="13" type="ORF">CLMAG_19420</name>
</gene>
<dbReference type="InterPro" id="IPR004090">
    <property type="entry name" value="Chemotax_Me-accpt_rcpt"/>
</dbReference>
<sequence length="565" mass="62915">MNKLKIRGKIFLMLTVLLMMLSISIFLLVYYQVNKLCTINFEKQLDSNIKLSLNLLDKTYPGQWRVDGENLYKGQHLMNNDNEFIDIIKQNTNNEATIFLNDVRITTTVVDGGKRAIGTKASAEVVDKVLTKGNEYMGSAKVLNNPYEVKYIPIKNTENKVVGMFFVGVEKSIIYQQVIHMLLVIVLITLVIMLLSFFIGMKMIKNITNPLDVSVKYFDVIAEGNLTGELPAQYLKRQDEIGDLARAAEKMQKSVKDMILNVKDVSKNINSQSETLYSVSEEMTASSENVSTAISDVAKGTEEQAQDLVSITVVLNKFGEALDEVGQAIKDVDGLSEYINFMANESNNKMQILIQSVTNISSSFKNFMEEINHLGIEINQINEITTLINSISNQTNMLALNAAIEAARAGESGRGFAIVAEEIRKLAEQSKVSSENINRLIISISNESEEIIKNTDIVNGELKDQVQIINENIDSFRRIVQSVEEIAPRIDSINNSATSINKEKNSILDKIERAAAVSQETAATGEEISSSSQEMNASSEEVARTAEYLANMTKKMATEIDKFET</sequence>
<evidence type="ECO:0000256" key="6">
    <source>
        <dbReference type="ARBA" id="ARBA00023224"/>
    </source>
</evidence>
<keyword evidence="2" id="KW-1003">Cell membrane</keyword>
<dbReference type="STRING" id="1121326.CLMAG_19420"/>
<dbReference type="GO" id="GO:0007165">
    <property type="term" value="P:signal transduction"/>
    <property type="evidence" value="ECO:0007669"/>
    <property type="project" value="UniProtKB-KW"/>
</dbReference>
<dbReference type="SMART" id="SM00283">
    <property type="entry name" value="MA"/>
    <property type="match status" value="1"/>
</dbReference>
<comment type="similarity">
    <text evidence="7">Belongs to the methyl-accepting chemotaxis (MCP) protein family.</text>
</comment>
<evidence type="ECO:0000313" key="14">
    <source>
        <dbReference type="Proteomes" id="UP000076603"/>
    </source>
</evidence>
<feature type="transmembrane region" description="Helical" evidence="10">
    <location>
        <begin position="178"/>
        <end position="199"/>
    </location>
</feature>
<dbReference type="InterPro" id="IPR003660">
    <property type="entry name" value="HAMP_dom"/>
</dbReference>
<comment type="caution">
    <text evidence="13">The sequence shown here is derived from an EMBL/GenBank/DDBJ whole genome shotgun (WGS) entry which is preliminary data.</text>
</comment>
<evidence type="ECO:0000256" key="5">
    <source>
        <dbReference type="ARBA" id="ARBA00023136"/>
    </source>
</evidence>
<keyword evidence="5 10" id="KW-0472">Membrane</keyword>
<evidence type="ECO:0000256" key="9">
    <source>
        <dbReference type="SAM" id="MobiDB-lite"/>
    </source>
</evidence>
<evidence type="ECO:0000256" key="10">
    <source>
        <dbReference type="SAM" id="Phobius"/>
    </source>
</evidence>
<dbReference type="PRINTS" id="PR00260">
    <property type="entry name" value="CHEMTRNSDUCR"/>
</dbReference>
<evidence type="ECO:0000256" key="2">
    <source>
        <dbReference type="ARBA" id="ARBA00022475"/>
    </source>
</evidence>
<dbReference type="GO" id="GO:0006935">
    <property type="term" value="P:chemotaxis"/>
    <property type="evidence" value="ECO:0007669"/>
    <property type="project" value="InterPro"/>
</dbReference>
<reference evidence="13 14" key="1">
    <citation type="submission" date="2016-04" db="EMBL/GenBank/DDBJ databases">
        <title>Genome sequence of Clostridium magnum DSM 2767.</title>
        <authorList>
            <person name="Poehlein A."/>
            <person name="Uhlig R."/>
            <person name="Fischer R."/>
            <person name="Bahl H."/>
            <person name="Daniel R."/>
        </authorList>
    </citation>
    <scope>NUCLEOTIDE SEQUENCE [LARGE SCALE GENOMIC DNA]</scope>
    <source>
        <strain evidence="13 14">DSM 2767</strain>
    </source>
</reference>
<dbReference type="InterPro" id="IPR029151">
    <property type="entry name" value="Sensor-like_sf"/>
</dbReference>
<dbReference type="PANTHER" id="PTHR32089">
    <property type="entry name" value="METHYL-ACCEPTING CHEMOTAXIS PROTEIN MCPB"/>
    <property type="match status" value="1"/>
</dbReference>
<dbReference type="PANTHER" id="PTHR32089:SF112">
    <property type="entry name" value="LYSOZYME-LIKE PROTEIN-RELATED"/>
    <property type="match status" value="1"/>
</dbReference>
<protein>
    <submittedName>
        <fullName evidence="13">Methyl-accepting chemotaxis protein McpB</fullName>
    </submittedName>
</protein>
<dbReference type="SMART" id="SM00304">
    <property type="entry name" value="HAMP"/>
    <property type="match status" value="1"/>
</dbReference>
<dbReference type="InterPro" id="IPR033463">
    <property type="entry name" value="sCache_3"/>
</dbReference>
<evidence type="ECO:0000256" key="3">
    <source>
        <dbReference type="ARBA" id="ARBA00022692"/>
    </source>
</evidence>
<feature type="compositionally biased region" description="Low complexity" evidence="9">
    <location>
        <begin position="527"/>
        <end position="540"/>
    </location>
</feature>
<evidence type="ECO:0000256" key="7">
    <source>
        <dbReference type="ARBA" id="ARBA00029447"/>
    </source>
</evidence>
<keyword evidence="4 10" id="KW-1133">Transmembrane helix</keyword>